<dbReference type="CDD" id="cd16455">
    <property type="entry name" value="RING-H2_AMFR"/>
    <property type="match status" value="1"/>
</dbReference>
<evidence type="ECO:0000256" key="9">
    <source>
        <dbReference type="ARBA" id="ARBA00023136"/>
    </source>
</evidence>
<dbReference type="GO" id="GO:0000151">
    <property type="term" value="C:ubiquitin ligase complex"/>
    <property type="evidence" value="ECO:0007669"/>
    <property type="project" value="TreeGrafter"/>
</dbReference>
<proteinExistence type="predicted"/>
<dbReference type="AlphaFoldDB" id="A0A212EJZ6"/>
<dbReference type="PANTHER" id="PTHR15067:SF5">
    <property type="entry name" value="E3 UBIQUITIN-PROTEIN LIGASE AMFR"/>
    <property type="match status" value="1"/>
</dbReference>
<dbReference type="GO" id="GO:0016020">
    <property type="term" value="C:membrane"/>
    <property type="evidence" value="ECO:0007669"/>
    <property type="project" value="UniProtKB-SubCell"/>
</dbReference>
<dbReference type="GO" id="GO:0061630">
    <property type="term" value="F:ubiquitin protein ligase activity"/>
    <property type="evidence" value="ECO:0007669"/>
    <property type="project" value="TreeGrafter"/>
</dbReference>
<keyword evidence="7" id="KW-0862">Zinc</keyword>
<evidence type="ECO:0000256" key="11">
    <source>
        <dbReference type="SAM" id="MobiDB-lite"/>
    </source>
</evidence>
<dbReference type="FunFam" id="3.30.40.10:FF:000259">
    <property type="entry name" value="E3 ubiquitin protein ligase RIN2"/>
    <property type="match status" value="1"/>
</dbReference>
<evidence type="ECO:0000256" key="7">
    <source>
        <dbReference type="ARBA" id="ARBA00022833"/>
    </source>
</evidence>
<protein>
    <submittedName>
        <fullName evidence="15">Autocrine motility factor receptor isoform 2</fullName>
    </submittedName>
</protein>
<evidence type="ECO:0000256" key="8">
    <source>
        <dbReference type="ARBA" id="ARBA00022989"/>
    </source>
</evidence>
<keyword evidence="3" id="KW-0808">Transferase</keyword>
<dbReference type="GO" id="GO:0070936">
    <property type="term" value="P:protein K48-linked ubiquitination"/>
    <property type="evidence" value="ECO:0007669"/>
    <property type="project" value="TreeGrafter"/>
</dbReference>
<feature type="transmembrane region" description="Helical" evidence="12">
    <location>
        <begin position="377"/>
        <end position="396"/>
    </location>
</feature>
<dbReference type="GO" id="GO:0006511">
    <property type="term" value="P:ubiquitin-dependent protein catabolic process"/>
    <property type="evidence" value="ECO:0007669"/>
    <property type="project" value="TreeGrafter"/>
</dbReference>
<dbReference type="Gene3D" id="1.10.8.10">
    <property type="entry name" value="DNA helicase RuvA subunit, C-terminal domain"/>
    <property type="match status" value="1"/>
</dbReference>
<feature type="transmembrane region" description="Helical" evidence="12">
    <location>
        <begin position="132"/>
        <end position="149"/>
    </location>
</feature>
<dbReference type="InterPro" id="IPR001841">
    <property type="entry name" value="Znf_RING"/>
</dbReference>
<comment type="caution">
    <text evidence="15">The sequence shown here is derived from an EMBL/GenBank/DDBJ whole genome shotgun (WGS) entry which is preliminary data.</text>
</comment>
<feature type="transmembrane region" description="Helical" evidence="12">
    <location>
        <begin position="282"/>
        <end position="306"/>
    </location>
</feature>
<dbReference type="InterPro" id="IPR003892">
    <property type="entry name" value="CUE"/>
</dbReference>
<evidence type="ECO:0000256" key="1">
    <source>
        <dbReference type="ARBA" id="ARBA00004141"/>
    </source>
</evidence>
<keyword evidence="16" id="KW-1185">Reference proteome</keyword>
<evidence type="ECO:0000256" key="4">
    <source>
        <dbReference type="ARBA" id="ARBA00022692"/>
    </source>
</evidence>
<feature type="transmembrane region" description="Helical" evidence="12">
    <location>
        <begin position="181"/>
        <end position="198"/>
    </location>
</feature>
<dbReference type="eggNOG" id="KOG0802">
    <property type="taxonomic scope" value="Eukaryota"/>
</dbReference>
<evidence type="ECO:0000313" key="15">
    <source>
        <dbReference type="EMBL" id="OWR41801.1"/>
    </source>
</evidence>
<reference evidence="15 16" key="1">
    <citation type="journal article" date="2011" name="Cell">
        <title>The monarch butterfly genome yields insights into long-distance migration.</title>
        <authorList>
            <person name="Zhan S."/>
            <person name="Merlin C."/>
            <person name="Boore J.L."/>
            <person name="Reppert S.M."/>
        </authorList>
    </citation>
    <scope>NUCLEOTIDE SEQUENCE [LARGE SCALE GENOMIC DNA]</scope>
    <source>
        <strain evidence="15">F-2</strain>
    </source>
</reference>
<feature type="region of interest" description="Disordered" evidence="11">
    <location>
        <begin position="568"/>
        <end position="595"/>
    </location>
</feature>
<dbReference type="KEGG" id="dpl:KGM_209902"/>
<dbReference type="EMBL" id="AGBW02014361">
    <property type="protein sequence ID" value="OWR41801.1"/>
    <property type="molecule type" value="Genomic_DNA"/>
</dbReference>
<keyword evidence="6 10" id="KW-0863">Zinc-finger</keyword>
<dbReference type="Proteomes" id="UP000007151">
    <property type="component" value="Unassembled WGS sequence"/>
</dbReference>
<feature type="domain" description="RING-type" evidence="13">
    <location>
        <begin position="431"/>
        <end position="469"/>
    </location>
</feature>
<feature type="transmembrane region" description="Helical" evidence="12">
    <location>
        <begin position="312"/>
        <end position="331"/>
    </location>
</feature>
<evidence type="ECO:0000256" key="6">
    <source>
        <dbReference type="ARBA" id="ARBA00022771"/>
    </source>
</evidence>
<keyword evidence="5" id="KW-0479">Metal-binding</keyword>
<dbReference type="SMART" id="SM00546">
    <property type="entry name" value="CUE"/>
    <property type="match status" value="1"/>
</dbReference>
<evidence type="ECO:0000313" key="16">
    <source>
        <dbReference type="Proteomes" id="UP000007151"/>
    </source>
</evidence>
<dbReference type="GO" id="GO:0005783">
    <property type="term" value="C:endoplasmic reticulum"/>
    <property type="evidence" value="ECO:0007669"/>
    <property type="project" value="TreeGrafter"/>
</dbReference>
<evidence type="ECO:0000256" key="3">
    <source>
        <dbReference type="ARBA" id="ARBA00022679"/>
    </source>
</evidence>
<feature type="transmembrane region" description="Helical" evidence="12">
    <location>
        <begin position="16"/>
        <end position="33"/>
    </location>
</feature>
<dbReference type="Pfam" id="PF02845">
    <property type="entry name" value="CUE"/>
    <property type="match status" value="1"/>
</dbReference>
<evidence type="ECO:0000256" key="5">
    <source>
        <dbReference type="ARBA" id="ARBA00022723"/>
    </source>
</evidence>
<dbReference type="Pfam" id="PF25563">
    <property type="entry name" value="TPR_SYVN1_N"/>
    <property type="match status" value="1"/>
</dbReference>
<dbReference type="GO" id="GO:0030968">
    <property type="term" value="P:endoplasmic reticulum unfolded protein response"/>
    <property type="evidence" value="ECO:0007669"/>
    <property type="project" value="TreeGrafter"/>
</dbReference>
<dbReference type="PROSITE" id="PS51140">
    <property type="entry name" value="CUE"/>
    <property type="match status" value="1"/>
</dbReference>
<keyword evidence="9 12" id="KW-0472">Membrane</keyword>
<dbReference type="PANTHER" id="PTHR15067">
    <property type="entry name" value="E3 UBIQUITIN-PROTEIN LIGASE RNF8"/>
    <property type="match status" value="1"/>
</dbReference>
<dbReference type="CDD" id="cd14421">
    <property type="entry name" value="CUE_AMFR"/>
    <property type="match status" value="1"/>
</dbReference>
<dbReference type="Gene3D" id="3.30.40.10">
    <property type="entry name" value="Zinc/RING finger domain, C3HC4 (zinc finger)"/>
    <property type="match status" value="1"/>
</dbReference>
<sequence length="667" mass="74010">MPVTLVDRLPLPNLKVYSAGSVLLLSVAVYYAICVTSDPSWKVNATLQREESAISHDEVKMVQPDSLAAGELTAGSKNVSDQFMEVMTFMMQEPLCMWLLAYCSLALFGLAIQRAVFGRLRVSEAQRVKDKFWNYVFYKFIFVFGVLNVQYMDEVLLWSGWFTVVGFLHLLGQLCKDRFDYTLINMAYCSLALFGLAIQRAVFGRLRVSEAQRVKDKFWNYVFYKFIFVFGVLNVQYMDEVLLWSGWFTVVGFLHLLGQLCKDRFDYLSSSASVSRGAVVRLLCLLAGMLLAAGGLAAAAVTWGLAAGRDTFAFMIAECLLVAVPTLHVMARYTLRARNADAAGATAYYTHLAFDSVSLVVETCHVCHMVVYSNVVVSMASLVLLMQLRHLLHALLARLRRHRLYTALSTHMTKHYPMASVEEVMKHEDKCAICWEPMTEARKLPCKHLFHNSCLCRWVQQDASCPTCRRSLQARPAPSPAAPHAPLAPLTPAATMGLDATHNHLFHFDGSRYVSWLPSFSVEVTRVRDAPPLDDMVDQVLAVFPQYGREAVMADLARSRSPDVTVHNILEGRLPPPPPPPSPSPPPAHAPPVPLATPAIVAPIQTHTPHVGYHSTEGFSSVAAEREDTLRRRKEALLAVARRRYLDRRAAAGAGGAGGGRPAHTAS</sequence>
<evidence type="ECO:0000256" key="10">
    <source>
        <dbReference type="PROSITE-ProRule" id="PRU00175"/>
    </source>
</evidence>
<evidence type="ECO:0000259" key="13">
    <source>
        <dbReference type="PROSITE" id="PS50089"/>
    </source>
</evidence>
<comment type="pathway">
    <text evidence="2">Protein modification; protein ubiquitination.</text>
</comment>
<evidence type="ECO:0000256" key="12">
    <source>
        <dbReference type="SAM" id="Phobius"/>
    </source>
</evidence>
<dbReference type="PROSITE" id="PS50089">
    <property type="entry name" value="ZF_RING_2"/>
    <property type="match status" value="1"/>
</dbReference>
<feature type="compositionally biased region" description="Pro residues" evidence="11">
    <location>
        <begin position="574"/>
        <end position="595"/>
    </location>
</feature>
<feature type="transmembrane region" description="Helical" evidence="12">
    <location>
        <begin position="241"/>
        <end position="261"/>
    </location>
</feature>
<dbReference type="GO" id="GO:0005829">
    <property type="term" value="C:cytosol"/>
    <property type="evidence" value="ECO:0007669"/>
    <property type="project" value="TreeGrafter"/>
</dbReference>
<dbReference type="GO" id="GO:0043130">
    <property type="term" value="F:ubiquitin binding"/>
    <property type="evidence" value="ECO:0007669"/>
    <property type="project" value="InterPro"/>
</dbReference>
<dbReference type="InParanoid" id="A0A212EJZ6"/>
<feature type="transmembrane region" description="Helical" evidence="12">
    <location>
        <begin position="218"/>
        <end position="235"/>
    </location>
</feature>
<keyword evidence="8 12" id="KW-1133">Transmembrane helix</keyword>
<dbReference type="SUPFAM" id="SSF57850">
    <property type="entry name" value="RING/U-box"/>
    <property type="match status" value="1"/>
</dbReference>
<name>A0A212EJZ6_DANPL</name>
<accession>A0A212EJZ6</accession>
<evidence type="ECO:0000259" key="14">
    <source>
        <dbReference type="PROSITE" id="PS51140"/>
    </source>
</evidence>
<keyword evidence="4 12" id="KW-0812">Transmembrane</keyword>
<dbReference type="Pfam" id="PF13639">
    <property type="entry name" value="zf-RING_2"/>
    <property type="match status" value="1"/>
</dbReference>
<feature type="transmembrane region" description="Helical" evidence="12">
    <location>
        <begin position="156"/>
        <end position="175"/>
    </location>
</feature>
<gene>
    <name evidence="15" type="ORF">KGM_209902</name>
</gene>
<comment type="subcellular location">
    <subcellularLocation>
        <location evidence="1">Membrane</location>
        <topology evidence="1">Multi-pass membrane protein</topology>
    </subcellularLocation>
</comment>
<feature type="domain" description="CUE" evidence="14">
    <location>
        <begin position="532"/>
        <end position="574"/>
    </location>
</feature>
<dbReference type="InterPro" id="IPR057992">
    <property type="entry name" value="TPR_SYVN1_N"/>
</dbReference>
<evidence type="ECO:0000256" key="2">
    <source>
        <dbReference type="ARBA" id="ARBA00004906"/>
    </source>
</evidence>
<dbReference type="SMART" id="SM00184">
    <property type="entry name" value="RING"/>
    <property type="match status" value="1"/>
</dbReference>
<dbReference type="GO" id="GO:0008270">
    <property type="term" value="F:zinc ion binding"/>
    <property type="evidence" value="ECO:0007669"/>
    <property type="project" value="UniProtKB-KW"/>
</dbReference>
<feature type="transmembrane region" description="Helical" evidence="12">
    <location>
        <begin position="95"/>
        <end position="112"/>
    </location>
</feature>
<keyword evidence="15" id="KW-0675">Receptor</keyword>
<dbReference type="STRING" id="278856.A0A212EJZ6"/>
<organism evidence="15 16">
    <name type="scientific">Danaus plexippus plexippus</name>
    <dbReference type="NCBI Taxonomy" id="278856"/>
    <lineage>
        <taxon>Eukaryota</taxon>
        <taxon>Metazoa</taxon>
        <taxon>Ecdysozoa</taxon>
        <taxon>Arthropoda</taxon>
        <taxon>Hexapoda</taxon>
        <taxon>Insecta</taxon>
        <taxon>Pterygota</taxon>
        <taxon>Neoptera</taxon>
        <taxon>Endopterygota</taxon>
        <taxon>Lepidoptera</taxon>
        <taxon>Glossata</taxon>
        <taxon>Ditrysia</taxon>
        <taxon>Papilionoidea</taxon>
        <taxon>Nymphalidae</taxon>
        <taxon>Danainae</taxon>
        <taxon>Danaini</taxon>
        <taxon>Danaina</taxon>
        <taxon>Danaus</taxon>
        <taxon>Danaus</taxon>
    </lineage>
</organism>
<dbReference type="InterPro" id="IPR013083">
    <property type="entry name" value="Znf_RING/FYVE/PHD"/>
</dbReference>